<dbReference type="GO" id="GO:0004713">
    <property type="term" value="F:protein tyrosine kinase activity"/>
    <property type="evidence" value="ECO:0007669"/>
    <property type="project" value="UniProtKB-KW"/>
</dbReference>
<dbReference type="Gene3D" id="1.25.40.10">
    <property type="entry name" value="Tetratricopeptide repeat domain"/>
    <property type="match status" value="1"/>
</dbReference>
<dbReference type="SUPFAM" id="SSF81901">
    <property type="entry name" value="HCP-like"/>
    <property type="match status" value="1"/>
</dbReference>
<dbReference type="OrthoDB" id="10665837at2759"/>
<proteinExistence type="predicted"/>
<gene>
    <name evidence="2" type="ORF">F8M41_005630</name>
</gene>
<keyword evidence="1" id="KW-0812">Transmembrane</keyword>
<keyword evidence="2" id="KW-0418">Kinase</keyword>
<comment type="caution">
    <text evidence="2">The sequence shown here is derived from an EMBL/GenBank/DDBJ whole genome shotgun (WGS) entry which is preliminary data.</text>
</comment>
<name>A0A8H4A5R9_GIGMA</name>
<dbReference type="EMBL" id="WTPW01001534">
    <property type="protein sequence ID" value="KAF0429795.1"/>
    <property type="molecule type" value="Genomic_DNA"/>
</dbReference>
<accession>A0A8H4A5R9</accession>
<keyword evidence="1" id="KW-1133">Transmembrane helix</keyword>
<keyword evidence="3" id="KW-1185">Reference proteome</keyword>
<feature type="transmembrane region" description="Helical" evidence="1">
    <location>
        <begin position="114"/>
        <end position="133"/>
    </location>
</feature>
<evidence type="ECO:0000313" key="3">
    <source>
        <dbReference type="Proteomes" id="UP000439903"/>
    </source>
</evidence>
<keyword evidence="2" id="KW-0808">Transferase</keyword>
<reference evidence="2 3" key="1">
    <citation type="journal article" date="2019" name="Environ. Microbiol.">
        <title>At the nexus of three kingdoms: the genome of the mycorrhizal fungus Gigaspora margarita provides insights into plant, endobacterial and fungal interactions.</title>
        <authorList>
            <person name="Venice F."/>
            <person name="Ghignone S."/>
            <person name="Salvioli di Fossalunga A."/>
            <person name="Amselem J."/>
            <person name="Novero M."/>
            <person name="Xianan X."/>
            <person name="Sedzielewska Toro K."/>
            <person name="Morin E."/>
            <person name="Lipzen A."/>
            <person name="Grigoriev I.V."/>
            <person name="Henrissat B."/>
            <person name="Martin F.M."/>
            <person name="Bonfante P."/>
        </authorList>
    </citation>
    <scope>NUCLEOTIDE SEQUENCE [LARGE SCALE GENOMIC DNA]</scope>
    <source>
        <strain evidence="2 3">BEG34</strain>
    </source>
</reference>
<dbReference type="InterPro" id="IPR011990">
    <property type="entry name" value="TPR-like_helical_dom_sf"/>
</dbReference>
<keyword evidence="2" id="KW-0829">Tyrosine-protein kinase</keyword>
<evidence type="ECO:0000256" key="1">
    <source>
        <dbReference type="SAM" id="Phobius"/>
    </source>
</evidence>
<evidence type="ECO:0000313" key="2">
    <source>
        <dbReference type="EMBL" id="KAF0429795.1"/>
    </source>
</evidence>
<keyword evidence="1" id="KW-0472">Membrane</keyword>
<dbReference type="Proteomes" id="UP000439903">
    <property type="component" value="Unassembled WGS sequence"/>
</dbReference>
<sequence length="257" mass="29537">MKGHNIYLCPKVQKLENKCASLFETLNEKQAAEVQEITNEAFGDIYIDNGQIPTDWLDPNDNKNLEKEVLVNYKKSIMMDHDNGIEDKKDINYPKAKAQRLKEKRVKHKSKPQITLCSLSINLLLLLCMLVVIRSVNEYKLLVNNQQTAEIILVDEMSKLGNSKRIRAEKDQNNAFSHPQKSAENGYYSEQCNVVYYSGIGPEEDEYKVSTYFQKSANMDNETALSNVVRLYQNSISTKREFGRQIIGLKNIEAFEN</sequence>
<dbReference type="AlphaFoldDB" id="A0A8H4A5R9"/>
<organism evidence="2 3">
    <name type="scientific">Gigaspora margarita</name>
    <dbReference type="NCBI Taxonomy" id="4874"/>
    <lineage>
        <taxon>Eukaryota</taxon>
        <taxon>Fungi</taxon>
        <taxon>Fungi incertae sedis</taxon>
        <taxon>Mucoromycota</taxon>
        <taxon>Glomeromycotina</taxon>
        <taxon>Glomeromycetes</taxon>
        <taxon>Diversisporales</taxon>
        <taxon>Gigasporaceae</taxon>
        <taxon>Gigaspora</taxon>
    </lineage>
</organism>
<protein>
    <submittedName>
        <fullName evidence="2">Putative Non-specific protein-tyrosine kinase</fullName>
    </submittedName>
</protein>